<dbReference type="SUPFAM" id="SSF51735">
    <property type="entry name" value="NAD(P)-binding Rossmann-fold domains"/>
    <property type="match status" value="1"/>
</dbReference>
<feature type="domain" description="Enoyl reductase (ER)" evidence="1">
    <location>
        <begin position="16"/>
        <end position="354"/>
    </location>
</feature>
<accession>A0A9W8Z1S4</accession>
<comment type="caution">
    <text evidence="2">The sequence shown here is derived from an EMBL/GenBank/DDBJ whole genome shotgun (WGS) entry which is preliminary data.</text>
</comment>
<dbReference type="InterPro" id="IPR036291">
    <property type="entry name" value="NAD(P)-bd_dom_sf"/>
</dbReference>
<evidence type="ECO:0000313" key="3">
    <source>
        <dbReference type="Proteomes" id="UP001140453"/>
    </source>
</evidence>
<evidence type="ECO:0000313" key="2">
    <source>
        <dbReference type="EMBL" id="KAJ4396208.1"/>
    </source>
</evidence>
<dbReference type="Pfam" id="PF00107">
    <property type="entry name" value="ADH_zinc_N"/>
    <property type="match status" value="1"/>
</dbReference>
<dbReference type="Gene3D" id="3.90.180.10">
    <property type="entry name" value="Medium-chain alcohol dehydrogenases, catalytic domain"/>
    <property type="match status" value="1"/>
</dbReference>
<dbReference type="Proteomes" id="UP001140453">
    <property type="component" value="Unassembled WGS sequence"/>
</dbReference>
<sequence>MAVDAMHWVLDEAQQGLSSLRFESSATSTEDALGPGEVLVELHAAALNSRDLAIAKGKVPGAIPLSASPNVVPGSDGAGIVLAVGSEVDWLKIGDHIVTHMVAHASDDHMPSMLDDITHGLGQEINGTLCRRGVFHHTCLVPMPKNMSFTEAATLTCSGLTAWNALMGLPSMTVKNGDWILVQGTGGVSVAALQIAVAVGANVIAITSSNTRAERMKALGAKHVINYREQTNWGEVAKSLTPEKRGIDHVIDVVGSKTLAQSLEAVRVHGLITVIGVVGGAGADTEPGITSALWRHCIIRGIILGSRRMFLDMIKFMEVENVNPAVDDITFPLEDVKNAYERLERQEHFSKVIIRIR</sequence>
<dbReference type="SUPFAM" id="SSF50129">
    <property type="entry name" value="GroES-like"/>
    <property type="match status" value="1"/>
</dbReference>
<dbReference type="SMART" id="SM00829">
    <property type="entry name" value="PKS_ER"/>
    <property type="match status" value="1"/>
</dbReference>
<dbReference type="OrthoDB" id="9930022at2759"/>
<gene>
    <name evidence="2" type="ORF">N0V93_000427</name>
</gene>
<proteinExistence type="predicted"/>
<dbReference type="EMBL" id="JAPEVB010000001">
    <property type="protein sequence ID" value="KAJ4396208.1"/>
    <property type="molecule type" value="Genomic_DNA"/>
</dbReference>
<dbReference type="InterPro" id="IPR011032">
    <property type="entry name" value="GroES-like_sf"/>
</dbReference>
<dbReference type="AlphaFoldDB" id="A0A9W8Z1S4"/>
<dbReference type="InterPro" id="IPR013154">
    <property type="entry name" value="ADH-like_N"/>
</dbReference>
<keyword evidence="3" id="KW-1185">Reference proteome</keyword>
<dbReference type="Pfam" id="PF08240">
    <property type="entry name" value="ADH_N"/>
    <property type="match status" value="1"/>
</dbReference>
<dbReference type="CDD" id="cd08276">
    <property type="entry name" value="MDR7"/>
    <property type="match status" value="1"/>
</dbReference>
<dbReference type="PANTHER" id="PTHR45033:SF2">
    <property type="entry name" value="ZINC-TYPE ALCOHOL DEHYDROGENASE-LIKE PROTEIN C1773.06C"/>
    <property type="match status" value="1"/>
</dbReference>
<name>A0A9W8Z1S4_9PEZI</name>
<dbReference type="InterPro" id="IPR052711">
    <property type="entry name" value="Zinc_ADH-like"/>
</dbReference>
<organism evidence="2 3">
    <name type="scientific">Gnomoniopsis smithogilvyi</name>
    <dbReference type="NCBI Taxonomy" id="1191159"/>
    <lineage>
        <taxon>Eukaryota</taxon>
        <taxon>Fungi</taxon>
        <taxon>Dikarya</taxon>
        <taxon>Ascomycota</taxon>
        <taxon>Pezizomycotina</taxon>
        <taxon>Sordariomycetes</taxon>
        <taxon>Sordariomycetidae</taxon>
        <taxon>Diaporthales</taxon>
        <taxon>Gnomoniaceae</taxon>
        <taxon>Gnomoniopsis</taxon>
    </lineage>
</organism>
<dbReference type="PANTHER" id="PTHR45033">
    <property type="match status" value="1"/>
</dbReference>
<dbReference type="GO" id="GO:0016491">
    <property type="term" value="F:oxidoreductase activity"/>
    <property type="evidence" value="ECO:0007669"/>
    <property type="project" value="InterPro"/>
</dbReference>
<protein>
    <recommendedName>
        <fullName evidence="1">Enoyl reductase (ER) domain-containing protein</fullName>
    </recommendedName>
</protein>
<reference evidence="2" key="1">
    <citation type="submission" date="2022-10" db="EMBL/GenBank/DDBJ databases">
        <title>Tapping the CABI collections for fungal endophytes: first genome assemblies for Collariella, Neodidymelliopsis, Ascochyta clinopodiicola, Didymella pomorum, Didymosphaeria variabile, Neocosmospora piperis and Neocucurbitaria cava.</title>
        <authorList>
            <person name="Hill R."/>
        </authorList>
    </citation>
    <scope>NUCLEOTIDE SEQUENCE</scope>
    <source>
        <strain evidence="2">IMI 355082</strain>
    </source>
</reference>
<dbReference type="Gene3D" id="3.40.50.720">
    <property type="entry name" value="NAD(P)-binding Rossmann-like Domain"/>
    <property type="match status" value="1"/>
</dbReference>
<dbReference type="InterPro" id="IPR013149">
    <property type="entry name" value="ADH-like_C"/>
</dbReference>
<evidence type="ECO:0000259" key="1">
    <source>
        <dbReference type="SMART" id="SM00829"/>
    </source>
</evidence>
<dbReference type="InterPro" id="IPR020843">
    <property type="entry name" value="ER"/>
</dbReference>